<dbReference type="Proteomes" id="UP000287467">
    <property type="component" value="Unassembled WGS sequence"/>
</dbReference>
<dbReference type="AlphaFoldDB" id="A0A430S4C4"/>
<dbReference type="EMBL" id="PEMN01000133">
    <property type="protein sequence ID" value="RTI18103.1"/>
    <property type="molecule type" value="Genomic_DNA"/>
</dbReference>
<organism evidence="3 7">
    <name type="scientific">Thermus scotoductus</name>
    <dbReference type="NCBI Taxonomy" id="37636"/>
    <lineage>
        <taxon>Bacteria</taxon>
        <taxon>Thermotogati</taxon>
        <taxon>Deinococcota</taxon>
        <taxon>Deinococci</taxon>
        <taxon>Thermales</taxon>
        <taxon>Thermaceae</taxon>
        <taxon>Thermus</taxon>
    </lineage>
</organism>
<evidence type="ECO:0000313" key="4">
    <source>
        <dbReference type="EMBL" id="RTI16341.1"/>
    </source>
</evidence>
<dbReference type="EMBL" id="PEMJ01000088">
    <property type="protein sequence ID" value="RTI16341.1"/>
    <property type="molecule type" value="Genomic_DNA"/>
</dbReference>
<protein>
    <submittedName>
        <fullName evidence="3">Uncharacterized protein</fullName>
    </submittedName>
</protein>
<dbReference type="RefSeq" id="WP_038069896.1">
    <property type="nucleotide sequence ID" value="NZ_PELP01000029.1"/>
</dbReference>
<dbReference type="EMBL" id="PEMW01000210">
    <property type="protein sequence ID" value="RTI54798.1"/>
    <property type="molecule type" value="Genomic_DNA"/>
</dbReference>
<dbReference type="Proteomes" id="UP000286734">
    <property type="component" value="Unassembled WGS sequence"/>
</dbReference>
<comment type="caution">
    <text evidence="3">The sequence shown here is derived from an EMBL/GenBank/DDBJ whole genome shotgun (WGS) entry which is preliminary data.</text>
</comment>
<evidence type="ECO:0000313" key="3">
    <source>
        <dbReference type="EMBL" id="RTH28777.1"/>
    </source>
</evidence>
<sequence>MKNGKKSKVTQEYRVFVTREYGEEEDPKTYWIRVGTAFQYESGAIVVLLDALPKDGKLTLLPPQDTEEDEDDLQPRRKRK</sequence>
<proteinExistence type="predicted"/>
<evidence type="ECO:0000313" key="7">
    <source>
        <dbReference type="Proteomes" id="UP000286712"/>
    </source>
</evidence>
<feature type="region of interest" description="Disordered" evidence="1">
    <location>
        <begin position="57"/>
        <end position="80"/>
    </location>
</feature>
<dbReference type="EMBL" id="PELP01000029">
    <property type="protein sequence ID" value="RTH07600.1"/>
    <property type="molecule type" value="Genomic_DNA"/>
</dbReference>
<evidence type="ECO:0000313" key="6">
    <source>
        <dbReference type="EMBL" id="RTI54798.1"/>
    </source>
</evidence>
<evidence type="ECO:0000256" key="1">
    <source>
        <dbReference type="SAM" id="MobiDB-lite"/>
    </source>
</evidence>
<evidence type="ECO:0000313" key="11">
    <source>
        <dbReference type="Proteomes" id="UP000288073"/>
    </source>
</evidence>
<evidence type="ECO:0000313" key="9">
    <source>
        <dbReference type="Proteomes" id="UP000287155"/>
    </source>
</evidence>
<evidence type="ECO:0000313" key="10">
    <source>
        <dbReference type="Proteomes" id="UP000287467"/>
    </source>
</evidence>
<gene>
    <name evidence="6" type="ORF">CSW14_07115</name>
    <name evidence="5" type="ORF">CSW23_05335</name>
    <name evidence="4" type="ORF">CSW27_03945</name>
    <name evidence="3" type="ORF">CSW40_00240</name>
    <name evidence="2" type="ORF">CSW47_01470</name>
</gene>
<evidence type="ECO:0000313" key="2">
    <source>
        <dbReference type="EMBL" id="RTH07600.1"/>
    </source>
</evidence>
<name>A0A430S4C4_THESC</name>
<dbReference type="Proteomes" id="UP000288073">
    <property type="component" value="Unassembled WGS sequence"/>
</dbReference>
<evidence type="ECO:0000313" key="5">
    <source>
        <dbReference type="EMBL" id="RTI18103.1"/>
    </source>
</evidence>
<evidence type="ECO:0000313" key="8">
    <source>
        <dbReference type="Proteomes" id="UP000286734"/>
    </source>
</evidence>
<accession>A0A430S4C4</accession>
<reference evidence="7 8" key="1">
    <citation type="journal article" date="2019" name="Extremophiles">
        <title>Biogeography of thermophiles and predominance of Thermus scotoductus in domestic water heaters.</title>
        <authorList>
            <person name="Wilpiszeski R.L."/>
            <person name="Zhang Z."/>
            <person name="House C.H."/>
        </authorList>
    </citation>
    <scope>NUCLEOTIDE SEQUENCE [LARGE SCALE GENOMIC DNA]</scope>
    <source>
        <strain evidence="5 11">10_S10</strain>
        <strain evidence="4 9">14_S14</strain>
        <strain evidence="6 10">1_S1</strain>
        <strain evidence="3 7">27_S27</strain>
        <strain evidence="2 8">34_S34</strain>
    </source>
</reference>
<dbReference type="Proteomes" id="UP000286712">
    <property type="component" value="Unassembled WGS sequence"/>
</dbReference>
<dbReference type="Proteomes" id="UP000287155">
    <property type="component" value="Unassembled WGS sequence"/>
</dbReference>
<dbReference type="EMBL" id="PELW01000005">
    <property type="protein sequence ID" value="RTH28777.1"/>
    <property type="molecule type" value="Genomic_DNA"/>
</dbReference>